<accession>A0A075IAL1</accession>
<keyword evidence="1" id="KW-1133">Transmembrane helix</keyword>
<organism evidence="2">
    <name type="scientific">uncultured marine group II/III euryarchaeote SAT1000_40_C12</name>
    <dbReference type="NCBI Taxonomy" id="1456580"/>
    <lineage>
        <taxon>Archaea</taxon>
        <taxon>Methanobacteriati</taxon>
        <taxon>Methanobacteriota</taxon>
        <taxon>environmental samples</taxon>
    </lineage>
</organism>
<name>A0A075IAL1_9EURY</name>
<feature type="transmembrane region" description="Helical" evidence="1">
    <location>
        <begin position="32"/>
        <end position="54"/>
    </location>
</feature>
<keyword evidence="1" id="KW-0812">Transmembrane</keyword>
<dbReference type="AlphaFoldDB" id="A0A075IAL1"/>
<evidence type="ECO:0000313" key="2">
    <source>
        <dbReference type="EMBL" id="AIF24825.1"/>
    </source>
</evidence>
<dbReference type="Gene3D" id="3.30.1370.110">
    <property type="match status" value="1"/>
</dbReference>
<keyword evidence="1" id="KW-0472">Membrane</keyword>
<sequence length="283" mass="30701">MNYAIRSFSIPSHSFEQALTPLCMGDLNYRDAAWLGIVVGSMVAVMATFIAIFLSGLDSPEVMSSLRSGLVAGLAATVVVTTFAYYRLRETSRPGRDPEAIREQEVTKVRAILAIIEERVSDSGRGTWTVEEQVRRDRGVLVVDLHGLDAPSAAALTDRLLERRSDLGRLKLVTGRGEDTHPGSADPGIRPAVMQRLKVGAQSAEWQVIQKSSSVTLRPMGRAPTPKQWLGRFVVFVVPMTGAMTLAFRDLAGTGMEMQGMTFGAAAGLLMTTLLSGYRDRSA</sequence>
<reference evidence="2" key="1">
    <citation type="journal article" date="2014" name="Genome Biol. Evol.">
        <title>Pangenome evidence for extensive interdomain horizontal transfer affecting lineage core and shell genes in uncultured planktonic thaumarchaeota and euryarchaeota.</title>
        <authorList>
            <person name="Deschamps P."/>
            <person name="Zivanovic Y."/>
            <person name="Moreira D."/>
            <person name="Rodriguez-Valera F."/>
            <person name="Lopez-Garcia P."/>
        </authorList>
    </citation>
    <scope>NUCLEOTIDE SEQUENCE</scope>
</reference>
<feature type="transmembrane region" description="Helical" evidence="1">
    <location>
        <begin position="229"/>
        <end position="248"/>
    </location>
</feature>
<dbReference type="InterPro" id="IPR036063">
    <property type="entry name" value="Smr_dom_sf"/>
</dbReference>
<proteinExistence type="predicted"/>
<dbReference type="EMBL" id="KF901273">
    <property type="protein sequence ID" value="AIF24825.1"/>
    <property type="molecule type" value="Genomic_DNA"/>
</dbReference>
<feature type="transmembrane region" description="Helical" evidence="1">
    <location>
        <begin position="260"/>
        <end position="278"/>
    </location>
</feature>
<feature type="transmembrane region" description="Helical" evidence="1">
    <location>
        <begin position="66"/>
        <end position="86"/>
    </location>
</feature>
<protein>
    <recommendedName>
        <fullName evidence="3">Smr domain-containing protein</fullName>
    </recommendedName>
</protein>
<evidence type="ECO:0008006" key="3">
    <source>
        <dbReference type="Google" id="ProtNLM"/>
    </source>
</evidence>
<evidence type="ECO:0000256" key="1">
    <source>
        <dbReference type="SAM" id="Phobius"/>
    </source>
</evidence>